<keyword evidence="4" id="KW-0808">Transferase</keyword>
<feature type="domain" description="PAS" evidence="6">
    <location>
        <begin position="11"/>
        <end position="52"/>
    </location>
</feature>
<dbReference type="GO" id="GO:0004673">
    <property type="term" value="F:protein histidine kinase activity"/>
    <property type="evidence" value="ECO:0007669"/>
    <property type="project" value="UniProtKB-EC"/>
</dbReference>
<keyword evidence="3" id="KW-0597">Phosphoprotein</keyword>
<keyword evidence="5" id="KW-0418">Kinase</keyword>
<dbReference type="GO" id="GO:0006355">
    <property type="term" value="P:regulation of DNA-templated transcription"/>
    <property type="evidence" value="ECO:0007669"/>
    <property type="project" value="InterPro"/>
</dbReference>
<proteinExistence type="predicted"/>
<dbReference type="Pfam" id="PF00989">
    <property type="entry name" value="PAS"/>
    <property type="match status" value="1"/>
</dbReference>
<feature type="domain" description="PAC" evidence="7">
    <location>
        <begin position="83"/>
        <end position="135"/>
    </location>
</feature>
<dbReference type="PROSITE" id="PS50113">
    <property type="entry name" value="PAC"/>
    <property type="match status" value="1"/>
</dbReference>
<evidence type="ECO:0000313" key="8">
    <source>
        <dbReference type="EMBL" id="KKM45236.1"/>
    </source>
</evidence>
<dbReference type="AlphaFoldDB" id="A0A0F9IMF8"/>
<accession>A0A0F9IMF8</accession>
<dbReference type="InterPro" id="IPR035965">
    <property type="entry name" value="PAS-like_dom_sf"/>
</dbReference>
<dbReference type="SUPFAM" id="SSF55785">
    <property type="entry name" value="PYP-like sensor domain (PAS domain)"/>
    <property type="match status" value="3"/>
</dbReference>
<evidence type="ECO:0000259" key="7">
    <source>
        <dbReference type="PROSITE" id="PS50113"/>
    </source>
</evidence>
<evidence type="ECO:0000256" key="3">
    <source>
        <dbReference type="ARBA" id="ARBA00022553"/>
    </source>
</evidence>
<evidence type="ECO:0000259" key="6">
    <source>
        <dbReference type="PROSITE" id="PS50112"/>
    </source>
</evidence>
<dbReference type="InterPro" id="IPR013767">
    <property type="entry name" value="PAS_fold"/>
</dbReference>
<reference evidence="8" key="1">
    <citation type="journal article" date="2015" name="Nature">
        <title>Complex archaea that bridge the gap between prokaryotes and eukaryotes.</title>
        <authorList>
            <person name="Spang A."/>
            <person name="Saw J.H."/>
            <person name="Jorgensen S.L."/>
            <person name="Zaremba-Niedzwiedzka K."/>
            <person name="Martijn J."/>
            <person name="Lind A.E."/>
            <person name="van Eijk R."/>
            <person name="Schleper C."/>
            <person name="Guy L."/>
            <person name="Ettema T.J."/>
        </authorList>
    </citation>
    <scope>NUCLEOTIDE SEQUENCE</scope>
</reference>
<dbReference type="CDD" id="cd00130">
    <property type="entry name" value="PAS"/>
    <property type="match status" value="2"/>
</dbReference>
<name>A0A0F9IMF8_9ZZZZ</name>
<comment type="caution">
    <text evidence="8">The sequence shown here is derived from an EMBL/GenBank/DDBJ whole genome shotgun (WGS) entry which is preliminary data.</text>
</comment>
<gene>
    <name evidence="8" type="ORF">LCGC14_1561070</name>
</gene>
<dbReference type="EMBL" id="LAZR01012060">
    <property type="protein sequence ID" value="KKM45236.1"/>
    <property type="molecule type" value="Genomic_DNA"/>
</dbReference>
<organism evidence="8">
    <name type="scientific">marine sediment metagenome</name>
    <dbReference type="NCBI Taxonomy" id="412755"/>
    <lineage>
        <taxon>unclassified sequences</taxon>
        <taxon>metagenomes</taxon>
        <taxon>ecological metagenomes</taxon>
    </lineage>
</organism>
<dbReference type="SMART" id="SM00091">
    <property type="entry name" value="PAS"/>
    <property type="match status" value="3"/>
</dbReference>
<dbReference type="Pfam" id="PF13426">
    <property type="entry name" value="PAS_9"/>
    <property type="match status" value="2"/>
</dbReference>
<protein>
    <recommendedName>
        <fullName evidence="2">histidine kinase</fullName>
        <ecNumber evidence="2">2.7.13.3</ecNumber>
    </recommendedName>
</protein>
<comment type="catalytic activity">
    <reaction evidence="1">
        <text>ATP + protein L-histidine = ADP + protein N-phospho-L-histidine.</text>
        <dbReference type="EC" id="2.7.13.3"/>
    </reaction>
</comment>
<dbReference type="InterPro" id="IPR000700">
    <property type="entry name" value="PAS-assoc_C"/>
</dbReference>
<evidence type="ECO:0000256" key="1">
    <source>
        <dbReference type="ARBA" id="ARBA00000085"/>
    </source>
</evidence>
<dbReference type="PANTHER" id="PTHR43304:SF1">
    <property type="entry name" value="PAC DOMAIN-CONTAINING PROTEIN"/>
    <property type="match status" value="1"/>
</dbReference>
<evidence type="ECO:0000256" key="4">
    <source>
        <dbReference type="ARBA" id="ARBA00022679"/>
    </source>
</evidence>
<dbReference type="InterPro" id="IPR000014">
    <property type="entry name" value="PAS"/>
</dbReference>
<feature type="non-terminal residue" evidence="8">
    <location>
        <position position="326"/>
    </location>
</feature>
<evidence type="ECO:0000256" key="5">
    <source>
        <dbReference type="ARBA" id="ARBA00022777"/>
    </source>
</evidence>
<feature type="domain" description="PAS" evidence="6">
    <location>
        <begin position="264"/>
        <end position="310"/>
    </location>
</feature>
<dbReference type="NCBIfam" id="TIGR00229">
    <property type="entry name" value="sensory_box"/>
    <property type="match status" value="2"/>
</dbReference>
<dbReference type="PANTHER" id="PTHR43304">
    <property type="entry name" value="PHYTOCHROME-LIKE PROTEIN CPH1"/>
    <property type="match status" value="1"/>
</dbReference>
<evidence type="ECO:0000256" key="2">
    <source>
        <dbReference type="ARBA" id="ARBA00012438"/>
    </source>
</evidence>
<dbReference type="InterPro" id="IPR052162">
    <property type="entry name" value="Sensor_kinase/Photoreceptor"/>
</dbReference>
<dbReference type="EC" id="2.7.13.3" evidence="2"/>
<dbReference type="Gene3D" id="3.30.450.20">
    <property type="entry name" value="PAS domain"/>
    <property type="match status" value="3"/>
</dbReference>
<sequence>MASVSEENYNPEEYLLDTLNDLDIGYVKVSNDGIILNHNLTFNKIFGYNPEESLIGTKTLDYWLNSEESNKFREILFKNGIVKKYIAPVKKVDGEKIFLQMNFKLNKNSNGEVISSEGVFVDVTERIKTASNISDLKKKKKTLKESDERLKIFMESAPNTFMLYDSDLNLININKTGIKRFPVGTKKGEIVGKNIVELSPDVKKKGRYDEYMEVIKTGKPFFVEEFIPHPKFGNLYISLTAFKVLNGLGIIARDITECKKKEAELRLHSKMMENMTEGVNLIRASDLLIVYANPRFEEMFSYDPGEIIGKHASIINAPTEKSPPSP</sequence>
<dbReference type="PROSITE" id="PS50112">
    <property type="entry name" value="PAS"/>
    <property type="match status" value="2"/>
</dbReference>